<dbReference type="OrthoDB" id="1699974at2759"/>
<proteinExistence type="predicted"/>
<dbReference type="InParanoid" id="A0A2P5CQ49"/>
<name>A0A2P5CQ49_TREOI</name>
<accession>A0A2P5CQ49</accession>
<dbReference type="EMBL" id="JXTC01000340">
    <property type="protein sequence ID" value="PON63170.1"/>
    <property type="molecule type" value="Genomic_DNA"/>
</dbReference>
<reference evidence="2" key="1">
    <citation type="submission" date="2016-06" db="EMBL/GenBank/DDBJ databases">
        <title>Parallel loss of symbiosis genes in relatives of nitrogen-fixing non-legume Parasponia.</title>
        <authorList>
            <person name="Van Velzen R."/>
            <person name="Holmer R."/>
            <person name="Bu F."/>
            <person name="Rutten L."/>
            <person name="Van Zeijl A."/>
            <person name="Liu W."/>
            <person name="Santuari L."/>
            <person name="Cao Q."/>
            <person name="Sharma T."/>
            <person name="Shen D."/>
            <person name="Roswanjaya Y."/>
            <person name="Wardhani T."/>
            <person name="Kalhor M.S."/>
            <person name="Jansen J."/>
            <person name="Van den Hoogen J."/>
            <person name="Gungor B."/>
            <person name="Hartog M."/>
            <person name="Hontelez J."/>
            <person name="Verver J."/>
            <person name="Yang W.-C."/>
            <person name="Schijlen E."/>
            <person name="Repin R."/>
            <person name="Schilthuizen M."/>
            <person name="Schranz E."/>
            <person name="Heidstra R."/>
            <person name="Miyata K."/>
            <person name="Fedorova E."/>
            <person name="Kohlen W."/>
            <person name="Bisseling T."/>
            <person name="Smit S."/>
            <person name="Geurts R."/>
        </authorList>
    </citation>
    <scope>NUCLEOTIDE SEQUENCE [LARGE SCALE GENOMIC DNA]</scope>
    <source>
        <strain evidence="2">cv. RG33-2</strain>
    </source>
</reference>
<dbReference type="Proteomes" id="UP000237000">
    <property type="component" value="Unassembled WGS sequence"/>
</dbReference>
<evidence type="ECO:0000313" key="1">
    <source>
        <dbReference type="EMBL" id="PON63170.1"/>
    </source>
</evidence>
<keyword evidence="2" id="KW-1185">Reference proteome</keyword>
<feature type="non-terminal residue" evidence="1">
    <location>
        <position position="1"/>
    </location>
</feature>
<organism evidence="1 2">
    <name type="scientific">Trema orientale</name>
    <name type="common">Charcoal tree</name>
    <name type="synonym">Celtis orientalis</name>
    <dbReference type="NCBI Taxonomy" id="63057"/>
    <lineage>
        <taxon>Eukaryota</taxon>
        <taxon>Viridiplantae</taxon>
        <taxon>Streptophyta</taxon>
        <taxon>Embryophyta</taxon>
        <taxon>Tracheophyta</taxon>
        <taxon>Spermatophyta</taxon>
        <taxon>Magnoliopsida</taxon>
        <taxon>eudicotyledons</taxon>
        <taxon>Gunneridae</taxon>
        <taxon>Pentapetalae</taxon>
        <taxon>rosids</taxon>
        <taxon>fabids</taxon>
        <taxon>Rosales</taxon>
        <taxon>Cannabaceae</taxon>
        <taxon>Trema</taxon>
    </lineage>
</organism>
<gene>
    <name evidence="1" type="ORF">TorRG33x02_277140</name>
</gene>
<protein>
    <submittedName>
        <fullName evidence="1">Uncharacterized protein</fullName>
    </submittedName>
</protein>
<sequence length="135" mass="15348">GDNPYLNLGLRGISLLSLDRSSSFLHPSLLCAVTLPCSHEVWLSEHQVYETHARLALEVGDLPEYNQNRTIHNRFMRSGETVSRYFNSVLNGVLRLQGILLQMPAPIAENCTDGRWRCFKVCLQVDVKCHIIRNV</sequence>
<evidence type="ECO:0000313" key="2">
    <source>
        <dbReference type="Proteomes" id="UP000237000"/>
    </source>
</evidence>
<dbReference type="AlphaFoldDB" id="A0A2P5CQ49"/>
<comment type="caution">
    <text evidence="1">The sequence shown here is derived from an EMBL/GenBank/DDBJ whole genome shotgun (WGS) entry which is preliminary data.</text>
</comment>